<organism evidence="4 5">
    <name type="scientific">Streptomyces gilvifuscus</name>
    <dbReference type="NCBI Taxonomy" id="1550617"/>
    <lineage>
        <taxon>Bacteria</taxon>
        <taxon>Bacillati</taxon>
        <taxon>Actinomycetota</taxon>
        <taxon>Actinomycetes</taxon>
        <taxon>Kitasatosporales</taxon>
        <taxon>Streptomycetaceae</taxon>
        <taxon>Streptomyces</taxon>
    </lineage>
</organism>
<dbReference type="InterPro" id="IPR002645">
    <property type="entry name" value="STAS_dom"/>
</dbReference>
<dbReference type="RefSeq" id="WP_272174929.1">
    <property type="nucleotide sequence ID" value="NZ_JAQOSK010000003.1"/>
</dbReference>
<sequence length="129" mass="13821">MAETHSNPPPPAVRVVAGRTVVVLRGEIDLLTVPSLSARLDELTAGPCPDLVVDLRDVTFIDCSGLGMLCRARNRVMAHQGRLRLVTDSPDFRRLLPRVGLADVFDLGTRLCEALTPAADAGHLADAKS</sequence>
<protein>
    <recommendedName>
        <fullName evidence="2">Anti-sigma factor antagonist</fullName>
    </recommendedName>
</protein>
<dbReference type="Gene3D" id="3.30.750.24">
    <property type="entry name" value="STAS domain"/>
    <property type="match status" value="1"/>
</dbReference>
<dbReference type="InterPro" id="IPR036513">
    <property type="entry name" value="STAS_dom_sf"/>
</dbReference>
<evidence type="ECO:0000259" key="3">
    <source>
        <dbReference type="PROSITE" id="PS50801"/>
    </source>
</evidence>
<dbReference type="PANTHER" id="PTHR33495">
    <property type="entry name" value="ANTI-SIGMA FACTOR ANTAGONIST TM_1081-RELATED-RELATED"/>
    <property type="match status" value="1"/>
</dbReference>
<reference evidence="4 5" key="1">
    <citation type="journal article" date="2015" name="Int. J. Syst. Evol. Microbiol.">
        <title>Streptomyces gilvifuscus sp. nov., an actinomycete that produces antibacterial compounds isolated from soil.</title>
        <authorList>
            <person name="Nguyen T.M."/>
            <person name="Kim J."/>
        </authorList>
    </citation>
    <scope>NUCLEOTIDE SEQUENCE [LARGE SCALE GENOMIC DNA]</scope>
    <source>
        <strain evidence="4 5">T113</strain>
    </source>
</reference>
<proteinExistence type="inferred from homology"/>
<evidence type="ECO:0000256" key="2">
    <source>
        <dbReference type="RuleBase" id="RU003749"/>
    </source>
</evidence>
<name>A0ABT5FQQ9_9ACTN</name>
<dbReference type="Pfam" id="PF01740">
    <property type="entry name" value="STAS"/>
    <property type="match status" value="1"/>
</dbReference>
<dbReference type="PANTHER" id="PTHR33495:SF2">
    <property type="entry name" value="ANTI-SIGMA FACTOR ANTAGONIST TM_1081-RELATED"/>
    <property type="match status" value="1"/>
</dbReference>
<keyword evidence="5" id="KW-1185">Reference proteome</keyword>
<comment type="similarity">
    <text evidence="1 2">Belongs to the anti-sigma-factor antagonist family.</text>
</comment>
<accession>A0ABT5FQQ9</accession>
<feature type="domain" description="STAS" evidence="3">
    <location>
        <begin position="9"/>
        <end position="118"/>
    </location>
</feature>
<evidence type="ECO:0000313" key="4">
    <source>
        <dbReference type="EMBL" id="MDC2954808.1"/>
    </source>
</evidence>
<evidence type="ECO:0000313" key="5">
    <source>
        <dbReference type="Proteomes" id="UP001221328"/>
    </source>
</evidence>
<dbReference type="Proteomes" id="UP001221328">
    <property type="component" value="Unassembled WGS sequence"/>
</dbReference>
<dbReference type="NCBIfam" id="TIGR00377">
    <property type="entry name" value="ant_ant_sig"/>
    <property type="match status" value="1"/>
</dbReference>
<dbReference type="CDD" id="cd07043">
    <property type="entry name" value="STAS_anti-anti-sigma_factors"/>
    <property type="match status" value="1"/>
</dbReference>
<comment type="caution">
    <text evidence="4">The sequence shown here is derived from an EMBL/GenBank/DDBJ whole genome shotgun (WGS) entry which is preliminary data.</text>
</comment>
<dbReference type="EMBL" id="JAQOSK010000003">
    <property type="protein sequence ID" value="MDC2954808.1"/>
    <property type="molecule type" value="Genomic_DNA"/>
</dbReference>
<dbReference type="InterPro" id="IPR003658">
    <property type="entry name" value="Anti-sigma_ant"/>
</dbReference>
<gene>
    <name evidence="4" type="ORF">PO587_10065</name>
</gene>
<dbReference type="SUPFAM" id="SSF52091">
    <property type="entry name" value="SpoIIaa-like"/>
    <property type="match status" value="1"/>
</dbReference>
<evidence type="ECO:0000256" key="1">
    <source>
        <dbReference type="ARBA" id="ARBA00009013"/>
    </source>
</evidence>
<dbReference type="PROSITE" id="PS50801">
    <property type="entry name" value="STAS"/>
    <property type="match status" value="1"/>
</dbReference>